<name>A0A0D7A9Y3_9AGAR</name>
<protein>
    <submittedName>
        <fullName evidence="1">Uncharacterized protein</fullName>
    </submittedName>
</protein>
<proteinExistence type="predicted"/>
<evidence type="ECO:0000313" key="1">
    <source>
        <dbReference type="EMBL" id="KIY47214.1"/>
    </source>
</evidence>
<accession>A0A0D7A9Y3</accession>
<dbReference type="Proteomes" id="UP000054144">
    <property type="component" value="Unassembled WGS sequence"/>
</dbReference>
<dbReference type="AlphaFoldDB" id="A0A0D7A9Y3"/>
<keyword evidence="2" id="KW-1185">Reference proteome</keyword>
<dbReference type="OrthoDB" id="2369050at2759"/>
<organism evidence="1 2">
    <name type="scientific">Fistulina hepatica ATCC 64428</name>
    <dbReference type="NCBI Taxonomy" id="1128425"/>
    <lineage>
        <taxon>Eukaryota</taxon>
        <taxon>Fungi</taxon>
        <taxon>Dikarya</taxon>
        <taxon>Basidiomycota</taxon>
        <taxon>Agaricomycotina</taxon>
        <taxon>Agaricomycetes</taxon>
        <taxon>Agaricomycetidae</taxon>
        <taxon>Agaricales</taxon>
        <taxon>Fistulinaceae</taxon>
        <taxon>Fistulina</taxon>
    </lineage>
</organism>
<gene>
    <name evidence="1" type="ORF">FISHEDRAFT_74893</name>
</gene>
<evidence type="ECO:0000313" key="2">
    <source>
        <dbReference type="Proteomes" id="UP000054144"/>
    </source>
</evidence>
<reference evidence="1 2" key="1">
    <citation type="journal article" date="2015" name="Fungal Genet. Biol.">
        <title>Evolution of novel wood decay mechanisms in Agaricales revealed by the genome sequences of Fistulina hepatica and Cylindrobasidium torrendii.</title>
        <authorList>
            <person name="Floudas D."/>
            <person name="Held B.W."/>
            <person name="Riley R."/>
            <person name="Nagy L.G."/>
            <person name="Koehler G."/>
            <person name="Ransdell A.S."/>
            <person name="Younus H."/>
            <person name="Chow J."/>
            <person name="Chiniquy J."/>
            <person name="Lipzen A."/>
            <person name="Tritt A."/>
            <person name="Sun H."/>
            <person name="Haridas S."/>
            <person name="LaButti K."/>
            <person name="Ohm R.A."/>
            <person name="Kues U."/>
            <person name="Blanchette R.A."/>
            <person name="Grigoriev I.V."/>
            <person name="Minto R.E."/>
            <person name="Hibbett D.S."/>
        </authorList>
    </citation>
    <scope>NUCLEOTIDE SEQUENCE [LARGE SCALE GENOMIC DNA]</scope>
    <source>
        <strain evidence="1 2">ATCC 64428</strain>
    </source>
</reference>
<sequence length="293" mass="32678">MLFAQMIFATWKQDFIKEKADEPFKGYVHHLQQHAAYLNDTNYHVDNLILHNAIEQMYAPALHNHIEVKECANDTETVAFLALSFKDWVAIVNCRDTQLKQKKKELATQVAALKRSAASTLGEPSRHYNTTPHLSSQHANQVTTHFPDTLKNVTAAVVLMSIVSTMDYDVGAIFPSASADALYANLSNGSNDSDYVPSDVVSPSVCAAIADPPSCPLPSIQHLIWDTVAFNANSSDMIPLRAMIDHSAPIVMISASIAERLQLHCCCLLRTGRQEERRVTGRVWKWENGVLYW</sequence>
<dbReference type="EMBL" id="KN882000">
    <property type="protein sequence ID" value="KIY47214.1"/>
    <property type="molecule type" value="Genomic_DNA"/>
</dbReference>